<name>A0ABT8SZL1_9HYPH</name>
<reference evidence="3" key="1">
    <citation type="journal article" date="2015" name="Int. J. Syst. Evol. Microbiol.">
        <title>Rhizobium oryzicola sp. nov., potential plant-growth-promoting endophytic bacteria isolated from rice roots.</title>
        <authorList>
            <person name="Zhang X.X."/>
            <person name="Gao J.S."/>
            <person name="Cao Y.H."/>
            <person name="Sheirdil R.A."/>
            <person name="Wang X.C."/>
            <person name="Zhang L."/>
        </authorList>
    </citation>
    <scope>NUCLEOTIDE SEQUENCE</scope>
    <source>
        <strain evidence="3">05753</strain>
    </source>
</reference>
<evidence type="ECO:0000259" key="2">
    <source>
        <dbReference type="Pfam" id="PF18945"/>
    </source>
</evidence>
<dbReference type="NCBIfam" id="TIGR03355">
    <property type="entry name" value="VI_chp_2"/>
    <property type="match status" value="1"/>
</dbReference>
<sequence>MLDSPTDARRLADRLICLIDEALNTQLNVIIHHAEFQAMEARWRGLAMLVRRSSHSRDVKIKLLSVGWRELARSLERAADFDQSHLFELIYSREFGMPGGEPFGLLLGDFNFSPTEPEEADAVSSLSHISTVAAAAFCPFIAGATPYSVGLQDFSELNRIQDFSWLSTDPQRLRWNSLRASDDARFVGLVAPRVLMRQPMKPNDRNRCDPFPFRERIAADGSTLLWGNGAFAFAAVIIRNFIETGWFADIRGVTQDAADGGLLSYDELSPLELGIESENLGAQPPVEVRLSSYHEQLLSELGIIPIGVTYLTANAIFNSNPSLHSPSRYTNDSARQNARLAAMLQYVLCASRFSHYLKVIMRDEIGKLTDAQSLERRLDGWLTGYTLGNDDADLSLRTRYPLRSAGISVSELPGKPGSFACTVRLQPHFQLDDISTSFHLIAETNPEGVSRSAGPDRRERIPA</sequence>
<dbReference type="Pfam" id="PF18945">
    <property type="entry name" value="VipB_2"/>
    <property type="match status" value="1"/>
</dbReference>
<proteinExistence type="predicted"/>
<gene>
    <name evidence="3" type="primary">tssC</name>
    <name evidence="3" type="ORF">Q2T52_13430</name>
</gene>
<protein>
    <submittedName>
        <fullName evidence="3">Type VI secretion system contractile sheath large subunit</fullName>
    </submittedName>
</protein>
<dbReference type="Proteomes" id="UP001169006">
    <property type="component" value="Unassembled WGS sequence"/>
</dbReference>
<evidence type="ECO:0000313" key="4">
    <source>
        <dbReference type="Proteomes" id="UP001169006"/>
    </source>
</evidence>
<dbReference type="RefSeq" id="WP_302077242.1">
    <property type="nucleotide sequence ID" value="NZ_JAUKWQ010000003.1"/>
</dbReference>
<keyword evidence="4" id="KW-1185">Reference proteome</keyword>
<dbReference type="InterPro" id="IPR010269">
    <property type="entry name" value="T6SS_TssC-like"/>
</dbReference>
<dbReference type="PANTHER" id="PTHR35565:SF3">
    <property type="entry name" value="TYPE VI SECRETION SYSTEM SHEATH PROTEIN TSSC1"/>
    <property type="match status" value="1"/>
</dbReference>
<accession>A0ABT8SZL1</accession>
<reference evidence="3" key="2">
    <citation type="submission" date="2023-07" db="EMBL/GenBank/DDBJ databases">
        <authorList>
            <person name="Sun H."/>
        </authorList>
    </citation>
    <scope>NUCLEOTIDE SEQUENCE</scope>
    <source>
        <strain evidence="3">05753</strain>
    </source>
</reference>
<dbReference type="InterPro" id="IPR044031">
    <property type="entry name" value="TssC1_N"/>
</dbReference>
<organism evidence="3 4">
    <name type="scientific">Rhizobium oryzicola</name>
    <dbReference type="NCBI Taxonomy" id="1232668"/>
    <lineage>
        <taxon>Bacteria</taxon>
        <taxon>Pseudomonadati</taxon>
        <taxon>Pseudomonadota</taxon>
        <taxon>Alphaproteobacteria</taxon>
        <taxon>Hyphomicrobiales</taxon>
        <taxon>Rhizobiaceae</taxon>
        <taxon>Rhizobium/Agrobacterium group</taxon>
        <taxon>Rhizobium</taxon>
    </lineage>
</organism>
<dbReference type="PANTHER" id="PTHR35565">
    <property type="entry name" value="CYTOPLASMIC PROTEIN-RELATED"/>
    <property type="match status" value="1"/>
</dbReference>
<evidence type="ECO:0000259" key="1">
    <source>
        <dbReference type="Pfam" id="PF05943"/>
    </source>
</evidence>
<feature type="domain" description="TssC1 N-terminal" evidence="1">
    <location>
        <begin position="13"/>
        <end position="324"/>
    </location>
</feature>
<dbReference type="EMBL" id="JAUKWQ010000003">
    <property type="protein sequence ID" value="MDO1583087.1"/>
    <property type="molecule type" value="Genomic_DNA"/>
</dbReference>
<feature type="domain" description="TssC1 C-terminal" evidence="2">
    <location>
        <begin position="334"/>
        <end position="443"/>
    </location>
</feature>
<dbReference type="Pfam" id="PF05943">
    <property type="entry name" value="VipB"/>
    <property type="match status" value="1"/>
</dbReference>
<evidence type="ECO:0000313" key="3">
    <source>
        <dbReference type="EMBL" id="MDO1583087.1"/>
    </source>
</evidence>
<dbReference type="InterPro" id="IPR044032">
    <property type="entry name" value="TssC1_C"/>
</dbReference>
<comment type="caution">
    <text evidence="3">The sequence shown here is derived from an EMBL/GenBank/DDBJ whole genome shotgun (WGS) entry which is preliminary data.</text>
</comment>